<comment type="similarity">
    <text evidence="1 6">Belongs to the CcmH/CycL/Ccl2/NrfF family.</text>
</comment>
<comment type="caution">
    <text evidence="8">The sequence shown here is derived from an EMBL/GenBank/DDBJ whole genome shotgun (WGS) entry which is preliminary data.</text>
</comment>
<comment type="function">
    <text evidence="6">Possible subunit of a heme lyase.</text>
</comment>
<name>A0A2T7G1K9_9RHOB</name>
<dbReference type="AlphaFoldDB" id="A0A2T7G1K9"/>
<evidence type="ECO:0000256" key="4">
    <source>
        <dbReference type="ARBA" id="ARBA00022729"/>
    </source>
</evidence>
<dbReference type="CDD" id="cd16378">
    <property type="entry name" value="CcmH_N"/>
    <property type="match status" value="1"/>
</dbReference>
<keyword evidence="5 6" id="KW-0408">Iron</keyword>
<keyword evidence="9" id="KW-1185">Reference proteome</keyword>
<keyword evidence="4 6" id="KW-0732">Signal</keyword>
<evidence type="ECO:0000256" key="1">
    <source>
        <dbReference type="ARBA" id="ARBA00010342"/>
    </source>
</evidence>
<dbReference type="GO" id="GO:0046872">
    <property type="term" value="F:metal ion binding"/>
    <property type="evidence" value="ECO:0007669"/>
    <property type="project" value="UniProtKB-KW"/>
</dbReference>
<feature type="signal peptide" evidence="6">
    <location>
        <begin position="1"/>
        <end position="17"/>
    </location>
</feature>
<keyword evidence="6" id="KW-1133">Transmembrane helix</keyword>
<sequence length="150" mass="16605">MKWLVLILSLLVTPTFAVQPDEMLNDPALEARARSLSEGLRCPVCRNESIDESNADISRDLRLLLRERLVTGDTDEEAVQYLVDRYGTYILLKPRVEGANLLLWIAAPLMLIIAGGVAFVSVRSRATAGGADPLSAEEQARIDEIMQRDP</sequence>
<keyword evidence="6" id="KW-0472">Membrane</keyword>
<dbReference type="PANTHER" id="PTHR47870">
    <property type="entry name" value="CYTOCHROME C-TYPE BIOGENESIS PROTEIN CCMH"/>
    <property type="match status" value="1"/>
</dbReference>
<evidence type="ECO:0000256" key="3">
    <source>
        <dbReference type="ARBA" id="ARBA00022723"/>
    </source>
</evidence>
<dbReference type="InterPro" id="IPR038297">
    <property type="entry name" value="CcmH/CycL/NrfF/Ccl2_sf"/>
</dbReference>
<protein>
    <recommendedName>
        <fullName evidence="6">Cytochrome c-type biogenesis protein</fullName>
    </recommendedName>
</protein>
<dbReference type="OrthoDB" id="9804975at2"/>
<dbReference type="GO" id="GO:0005886">
    <property type="term" value="C:plasma membrane"/>
    <property type="evidence" value="ECO:0007669"/>
    <property type="project" value="TreeGrafter"/>
</dbReference>
<dbReference type="InterPro" id="IPR051263">
    <property type="entry name" value="C-type_cytochrome_biogenesis"/>
</dbReference>
<evidence type="ECO:0000256" key="6">
    <source>
        <dbReference type="RuleBase" id="RU364112"/>
    </source>
</evidence>
<evidence type="ECO:0000259" key="7">
    <source>
        <dbReference type="Pfam" id="PF03918"/>
    </source>
</evidence>
<evidence type="ECO:0000256" key="2">
    <source>
        <dbReference type="ARBA" id="ARBA00022617"/>
    </source>
</evidence>
<reference evidence="8 9" key="1">
    <citation type="submission" date="2018-04" db="EMBL/GenBank/DDBJ databases">
        <title>Pelagivirga bohaiensis gen. nov., sp. nov., a bacterium isolated from the Bohai Sea.</title>
        <authorList>
            <person name="Ji X."/>
        </authorList>
    </citation>
    <scope>NUCLEOTIDE SEQUENCE [LARGE SCALE GENOMIC DNA]</scope>
    <source>
        <strain evidence="8 9">BH-SD16</strain>
    </source>
</reference>
<keyword evidence="6" id="KW-0812">Transmembrane</keyword>
<keyword evidence="3 6" id="KW-0479">Metal-binding</keyword>
<dbReference type="RefSeq" id="WP_108639467.1">
    <property type="nucleotide sequence ID" value="NZ_QCYG01000001.1"/>
</dbReference>
<feature type="domain" description="CcmH/CycL/Ccl2/NrfF N-terminal" evidence="7">
    <location>
        <begin position="6"/>
        <end position="146"/>
    </location>
</feature>
<dbReference type="PANTHER" id="PTHR47870:SF4">
    <property type="entry name" value="CYTOCHROME C-TYPE BIOGENESIS PROTEIN CYCH"/>
    <property type="match status" value="1"/>
</dbReference>
<dbReference type="Gene3D" id="1.10.8.640">
    <property type="entry name" value="Cytochrome C biogenesis protein"/>
    <property type="match status" value="1"/>
</dbReference>
<dbReference type="EMBL" id="QCYG01000001">
    <property type="protein sequence ID" value="PVA08313.1"/>
    <property type="molecule type" value="Genomic_DNA"/>
</dbReference>
<keyword evidence="2 6" id="KW-0349">Heme</keyword>
<evidence type="ECO:0000313" key="9">
    <source>
        <dbReference type="Proteomes" id="UP000244817"/>
    </source>
</evidence>
<evidence type="ECO:0000256" key="5">
    <source>
        <dbReference type="ARBA" id="ARBA00023004"/>
    </source>
</evidence>
<dbReference type="InterPro" id="IPR005616">
    <property type="entry name" value="CcmH/CycL/Ccl2/NrfF_N"/>
</dbReference>
<proteinExistence type="inferred from homology"/>
<organism evidence="8 9">
    <name type="scientific">Thalassorhabdomicrobium marinisediminis</name>
    <dbReference type="NCBI Taxonomy" id="2170577"/>
    <lineage>
        <taxon>Bacteria</taxon>
        <taxon>Pseudomonadati</taxon>
        <taxon>Pseudomonadota</taxon>
        <taxon>Alphaproteobacteria</taxon>
        <taxon>Rhodobacterales</taxon>
        <taxon>Paracoccaceae</taxon>
        <taxon>Thalassorhabdomicrobium</taxon>
    </lineage>
</organism>
<feature type="chain" id="PRO_5015372458" description="Cytochrome c-type biogenesis protein" evidence="6">
    <location>
        <begin position="18"/>
        <end position="150"/>
    </location>
</feature>
<accession>A0A2T7G1K9</accession>
<dbReference type="Pfam" id="PF03918">
    <property type="entry name" value="CcmH"/>
    <property type="match status" value="1"/>
</dbReference>
<feature type="transmembrane region" description="Helical" evidence="6">
    <location>
        <begin position="101"/>
        <end position="122"/>
    </location>
</feature>
<dbReference type="Proteomes" id="UP000244817">
    <property type="component" value="Unassembled WGS sequence"/>
</dbReference>
<gene>
    <name evidence="8" type="ORF">DC363_02160</name>
</gene>
<evidence type="ECO:0000313" key="8">
    <source>
        <dbReference type="EMBL" id="PVA08313.1"/>
    </source>
</evidence>